<evidence type="ECO:0000256" key="15">
    <source>
        <dbReference type="ARBA" id="ARBA00023136"/>
    </source>
</evidence>
<dbReference type="OrthoDB" id="6372431at2759"/>
<feature type="transmembrane region" description="Helical" evidence="23">
    <location>
        <begin position="481"/>
        <end position="508"/>
    </location>
</feature>
<dbReference type="RefSeq" id="XP_004780883.1">
    <property type="nucleotide sequence ID" value="XM_004780826.3"/>
</dbReference>
<dbReference type="GO" id="GO:0005886">
    <property type="term" value="C:plasma membrane"/>
    <property type="evidence" value="ECO:0007669"/>
    <property type="project" value="UniProtKB-SubCell"/>
</dbReference>
<keyword evidence="13" id="KW-0460">Magnesium</keyword>
<dbReference type="GO" id="GO:0046872">
    <property type="term" value="F:metal ion binding"/>
    <property type="evidence" value="ECO:0007669"/>
    <property type="project" value="UniProtKB-KW"/>
</dbReference>
<evidence type="ECO:0000256" key="10">
    <source>
        <dbReference type="ARBA" id="ARBA00022801"/>
    </source>
</evidence>
<feature type="binding site" evidence="21">
    <location>
        <begin position="224"/>
        <end position="228"/>
    </location>
    <ligand>
        <name>ATP</name>
        <dbReference type="ChEBI" id="CHEBI:30616"/>
    </ligand>
</feature>
<evidence type="ECO:0000256" key="13">
    <source>
        <dbReference type="ARBA" id="ARBA00022842"/>
    </source>
</evidence>
<comment type="cofactor">
    <cofactor evidence="1">
        <name>Ca(2+)</name>
        <dbReference type="ChEBI" id="CHEBI:29108"/>
    </cofactor>
</comment>
<gene>
    <name evidence="25" type="primary">ENTPD8</name>
</gene>
<reference evidence="25" key="1">
    <citation type="submission" date="2025-08" db="UniProtKB">
        <authorList>
            <consortium name="RefSeq"/>
        </authorList>
    </citation>
    <scope>IDENTIFICATION</scope>
    <source>
        <tissue evidence="25">Brain</tissue>
    </source>
</reference>
<accession>A0A8U0T898</accession>
<evidence type="ECO:0000256" key="2">
    <source>
        <dbReference type="ARBA" id="ARBA00001946"/>
    </source>
</evidence>
<evidence type="ECO:0000256" key="4">
    <source>
        <dbReference type="ARBA" id="ARBA00009283"/>
    </source>
</evidence>
<keyword evidence="14 23" id="KW-1133">Transmembrane helix</keyword>
<proteinExistence type="inferred from homology"/>
<keyword evidence="11" id="KW-0106">Calcium</keyword>
<evidence type="ECO:0000256" key="18">
    <source>
        <dbReference type="ARBA" id="ARBA00039598"/>
    </source>
</evidence>
<evidence type="ECO:0000256" key="11">
    <source>
        <dbReference type="ARBA" id="ARBA00022837"/>
    </source>
</evidence>
<dbReference type="GO" id="GO:0004050">
    <property type="term" value="F:apyrase activity"/>
    <property type="evidence" value="ECO:0007669"/>
    <property type="project" value="UniProtKB-EC"/>
</dbReference>
<evidence type="ECO:0000256" key="16">
    <source>
        <dbReference type="ARBA" id="ARBA00023157"/>
    </source>
</evidence>
<dbReference type="PROSITE" id="PS01238">
    <property type="entry name" value="GDA1_CD39_NTPASE"/>
    <property type="match status" value="1"/>
</dbReference>
<comment type="catalytic activity">
    <reaction evidence="19">
        <text>a ribonucleoside 5'-triphosphate + 2 H2O = a ribonucleoside 5'-phosphate + 2 phosphate + 2 H(+)</text>
        <dbReference type="Rhea" id="RHEA:36795"/>
        <dbReference type="ChEBI" id="CHEBI:15377"/>
        <dbReference type="ChEBI" id="CHEBI:15378"/>
        <dbReference type="ChEBI" id="CHEBI:43474"/>
        <dbReference type="ChEBI" id="CHEBI:58043"/>
        <dbReference type="ChEBI" id="CHEBI:61557"/>
        <dbReference type="EC" id="3.6.1.5"/>
    </reaction>
</comment>
<keyword evidence="16" id="KW-1015">Disulfide bond</keyword>
<dbReference type="GeneID" id="101692262"/>
<evidence type="ECO:0000256" key="9">
    <source>
        <dbReference type="ARBA" id="ARBA00022741"/>
    </source>
</evidence>
<dbReference type="KEGG" id="mpuf:101692262"/>
<keyword evidence="10 22" id="KW-0378">Hydrolase</keyword>
<dbReference type="Gene3D" id="3.30.420.150">
    <property type="entry name" value="Exopolyphosphatase. Domain 2"/>
    <property type="match status" value="1"/>
</dbReference>
<keyword evidence="24" id="KW-1185">Reference proteome</keyword>
<keyword evidence="12 21" id="KW-0067">ATP-binding</keyword>
<evidence type="ECO:0000256" key="5">
    <source>
        <dbReference type="ARBA" id="ARBA00012148"/>
    </source>
</evidence>
<evidence type="ECO:0000256" key="20">
    <source>
        <dbReference type="PIRSR" id="PIRSR600407-1"/>
    </source>
</evidence>
<keyword evidence="15 23" id="KW-0472">Membrane</keyword>
<dbReference type="CTD" id="377841"/>
<dbReference type="InterPro" id="IPR000407">
    <property type="entry name" value="GDA1_CD39_NTPase"/>
</dbReference>
<organism evidence="24 25">
    <name type="scientific">Mustela putorius furo</name>
    <name type="common">European domestic ferret</name>
    <name type="synonym">Mustela furo</name>
    <dbReference type="NCBI Taxonomy" id="9669"/>
    <lineage>
        <taxon>Eukaryota</taxon>
        <taxon>Metazoa</taxon>
        <taxon>Chordata</taxon>
        <taxon>Craniata</taxon>
        <taxon>Vertebrata</taxon>
        <taxon>Euteleostomi</taxon>
        <taxon>Mammalia</taxon>
        <taxon>Eutheria</taxon>
        <taxon>Laurasiatheria</taxon>
        <taxon>Carnivora</taxon>
        <taxon>Caniformia</taxon>
        <taxon>Musteloidea</taxon>
        <taxon>Mustelidae</taxon>
        <taxon>Mustelinae</taxon>
        <taxon>Mustela</taxon>
    </lineage>
</organism>
<evidence type="ECO:0000256" key="3">
    <source>
        <dbReference type="ARBA" id="ARBA00004651"/>
    </source>
</evidence>
<dbReference type="GO" id="GO:0005524">
    <property type="term" value="F:ATP binding"/>
    <property type="evidence" value="ECO:0007669"/>
    <property type="project" value="UniProtKB-KW"/>
</dbReference>
<dbReference type="FunFam" id="3.30.420.40:FF:000068">
    <property type="entry name" value="Ectonucleoside triphosphate diphosphohydrolase 1"/>
    <property type="match status" value="1"/>
</dbReference>
<comment type="subcellular location">
    <subcellularLocation>
        <location evidence="3">Cell membrane</location>
        <topology evidence="3">Multi-pass membrane protein</topology>
    </subcellularLocation>
</comment>
<evidence type="ECO:0000256" key="23">
    <source>
        <dbReference type="SAM" id="Phobius"/>
    </source>
</evidence>
<evidence type="ECO:0000256" key="12">
    <source>
        <dbReference type="ARBA" id="ARBA00022840"/>
    </source>
</evidence>
<dbReference type="Gene3D" id="3.30.420.40">
    <property type="match status" value="1"/>
</dbReference>
<evidence type="ECO:0000256" key="14">
    <source>
        <dbReference type="ARBA" id="ARBA00022989"/>
    </source>
</evidence>
<evidence type="ECO:0000256" key="7">
    <source>
        <dbReference type="ARBA" id="ARBA00022692"/>
    </source>
</evidence>
<evidence type="ECO:0000256" key="21">
    <source>
        <dbReference type="PIRSR" id="PIRSR600407-2"/>
    </source>
</evidence>
<evidence type="ECO:0000256" key="8">
    <source>
        <dbReference type="ARBA" id="ARBA00022723"/>
    </source>
</evidence>
<dbReference type="GO" id="GO:0045134">
    <property type="term" value="F:UDP phosphatase activity"/>
    <property type="evidence" value="ECO:0007669"/>
    <property type="project" value="TreeGrafter"/>
</dbReference>
<dbReference type="Pfam" id="PF01150">
    <property type="entry name" value="GDA1_CD39"/>
    <property type="match status" value="1"/>
</dbReference>
<comment type="cofactor">
    <cofactor evidence="2">
        <name>Mg(2+)</name>
        <dbReference type="ChEBI" id="CHEBI:18420"/>
    </cofactor>
</comment>
<evidence type="ECO:0000256" key="17">
    <source>
        <dbReference type="ARBA" id="ARBA00023180"/>
    </source>
</evidence>
<dbReference type="GO" id="GO:0017111">
    <property type="term" value="F:ribonucleoside triphosphate phosphatase activity"/>
    <property type="evidence" value="ECO:0007669"/>
    <property type="project" value="TreeGrafter"/>
</dbReference>
<sequence>MESGCACCLPCRCRPLMGLTWKKRVLAALQGAAVASGLTTLILVLVEATSVLLPAEIKFGVVFDAGSSHTSVFVYQWPADKQNNTGVVSQALACQVKGPGISSYALDPAQAGESLEDCLEEALALIPEARRRETPVFLGATAGMRLLSQKNSSQAGDILVAISRVLGRSPLDFWGAEILAGRDEGALGWITINYVLGMLVKYSFSGEWIRPLEGPLVGALDMGGASTQITFVPGGPILDKSTQATFHLYGSEHSVYTHSYLCFGRDQMLTRLLAQLLQSSPGPLIRHPCYHSGYWATLSPATLYESPCVHTTPPPGLAWNLTVEGTGNPGACVSAIRGLFNFSSCEGRGHCAFNGVYQPPVRGQFYAFSNFYYTFHFLNVTSKQPLATVNATVWEFCQRPWKQVEASSPGQDHWLRDYCASGLYILTLLLEGYGFREDTWSSIEFRKQLGGMDIGWTLGYTLNLTSMIPAQLPARWRAESYGVWAAGVVFAVLTVVATLGATAVHLLWPRG</sequence>
<dbReference type="Proteomes" id="UP000000715">
    <property type="component" value="Unplaced"/>
</dbReference>
<evidence type="ECO:0000313" key="24">
    <source>
        <dbReference type="Proteomes" id="UP000000715"/>
    </source>
</evidence>
<keyword evidence="8" id="KW-0479">Metal-binding</keyword>
<protein>
    <recommendedName>
        <fullName evidence="18">Ectonucleoside triphosphate diphosphohydrolase 8</fullName>
        <ecNumber evidence="5">3.6.1.5</ecNumber>
    </recommendedName>
</protein>
<dbReference type="PANTHER" id="PTHR11782">
    <property type="entry name" value="ADENOSINE/GUANOSINE DIPHOSPHATASE"/>
    <property type="match status" value="1"/>
</dbReference>
<dbReference type="EC" id="3.6.1.5" evidence="5"/>
<comment type="similarity">
    <text evidence="4 22">Belongs to the GDA1/CD39 NTPase family.</text>
</comment>
<dbReference type="FunFam" id="3.30.420.150:FF:000002">
    <property type="entry name" value="Ectonucleoside triphosphate diphosphohydrolase 1"/>
    <property type="match status" value="1"/>
</dbReference>
<keyword evidence="7 23" id="KW-0812">Transmembrane</keyword>
<keyword evidence="17" id="KW-0325">Glycoprotein</keyword>
<keyword evidence="9 21" id="KW-0547">Nucleotide-binding</keyword>
<dbReference type="GO" id="GO:0004382">
    <property type="term" value="F:GDP phosphatase activity"/>
    <property type="evidence" value="ECO:0007669"/>
    <property type="project" value="TreeGrafter"/>
</dbReference>
<feature type="active site" description="Proton acceptor" evidence="20">
    <location>
        <position position="184"/>
    </location>
</feature>
<evidence type="ECO:0000313" key="25">
    <source>
        <dbReference type="RefSeq" id="XP_004780883.1"/>
    </source>
</evidence>
<dbReference type="PANTHER" id="PTHR11782:SF31">
    <property type="entry name" value="ECTONUCLEOSIDE TRIPHOSPHATE DIPHOSPHOHYDROLASE 8"/>
    <property type="match status" value="1"/>
</dbReference>
<dbReference type="AlphaFoldDB" id="A0A8U0T898"/>
<evidence type="ECO:0000256" key="1">
    <source>
        <dbReference type="ARBA" id="ARBA00001913"/>
    </source>
</evidence>
<dbReference type="GO" id="GO:0009134">
    <property type="term" value="P:nucleoside diphosphate catabolic process"/>
    <property type="evidence" value="ECO:0007669"/>
    <property type="project" value="TreeGrafter"/>
</dbReference>
<keyword evidence="6" id="KW-1003">Cell membrane</keyword>
<evidence type="ECO:0000256" key="22">
    <source>
        <dbReference type="RuleBase" id="RU003833"/>
    </source>
</evidence>
<name>A0A8U0T898_MUSPF</name>
<evidence type="ECO:0000256" key="6">
    <source>
        <dbReference type="ARBA" id="ARBA00022475"/>
    </source>
</evidence>
<evidence type="ECO:0000256" key="19">
    <source>
        <dbReference type="ARBA" id="ARBA00049175"/>
    </source>
</evidence>